<feature type="region of interest" description="Disordered" evidence="1">
    <location>
        <begin position="118"/>
        <end position="151"/>
    </location>
</feature>
<accession>A0A835BNJ7</accession>
<feature type="domain" description="Xylanase inhibitor C-terminal" evidence="2">
    <location>
        <begin position="172"/>
        <end position="284"/>
    </location>
</feature>
<dbReference type="GO" id="GO:0006508">
    <property type="term" value="P:proteolysis"/>
    <property type="evidence" value="ECO:0007669"/>
    <property type="project" value="InterPro"/>
</dbReference>
<dbReference type="GO" id="GO:0004190">
    <property type="term" value="F:aspartic-type endopeptidase activity"/>
    <property type="evidence" value="ECO:0007669"/>
    <property type="project" value="InterPro"/>
</dbReference>
<dbReference type="PANTHER" id="PTHR47965:SF17">
    <property type="entry name" value="OS01G0936900 PROTEIN"/>
    <property type="match status" value="1"/>
</dbReference>
<proteinExistence type="predicted"/>
<dbReference type="EMBL" id="JACEFO010001778">
    <property type="protein sequence ID" value="KAF8703253.1"/>
    <property type="molecule type" value="Genomic_DNA"/>
</dbReference>
<organism evidence="3 4">
    <name type="scientific">Digitaria exilis</name>
    <dbReference type="NCBI Taxonomy" id="1010633"/>
    <lineage>
        <taxon>Eukaryota</taxon>
        <taxon>Viridiplantae</taxon>
        <taxon>Streptophyta</taxon>
        <taxon>Embryophyta</taxon>
        <taxon>Tracheophyta</taxon>
        <taxon>Spermatophyta</taxon>
        <taxon>Magnoliopsida</taxon>
        <taxon>Liliopsida</taxon>
        <taxon>Poales</taxon>
        <taxon>Poaceae</taxon>
        <taxon>PACMAD clade</taxon>
        <taxon>Panicoideae</taxon>
        <taxon>Panicodae</taxon>
        <taxon>Paniceae</taxon>
        <taxon>Anthephorinae</taxon>
        <taxon>Digitaria</taxon>
    </lineage>
</organism>
<reference evidence="3" key="1">
    <citation type="submission" date="2020-07" db="EMBL/GenBank/DDBJ databases">
        <title>Genome sequence and genetic diversity analysis of an under-domesticated orphan crop, white fonio (Digitaria exilis).</title>
        <authorList>
            <person name="Bennetzen J.L."/>
            <person name="Chen S."/>
            <person name="Ma X."/>
            <person name="Wang X."/>
            <person name="Yssel A.E.J."/>
            <person name="Chaluvadi S.R."/>
            <person name="Johnson M."/>
            <person name="Gangashetty P."/>
            <person name="Hamidou F."/>
            <person name="Sanogo M.D."/>
            <person name="Zwaenepoel A."/>
            <person name="Wallace J."/>
            <person name="Van De Peer Y."/>
            <person name="Van Deynze A."/>
        </authorList>
    </citation>
    <scope>NUCLEOTIDE SEQUENCE</scope>
    <source>
        <tissue evidence="3">Leaves</tissue>
    </source>
</reference>
<dbReference type="InterPro" id="IPR001461">
    <property type="entry name" value="Aspartic_peptidase_A1"/>
</dbReference>
<evidence type="ECO:0000313" key="3">
    <source>
        <dbReference type="EMBL" id="KAF8703253.1"/>
    </source>
</evidence>
<dbReference type="InterPro" id="IPR021109">
    <property type="entry name" value="Peptidase_aspartic_dom_sf"/>
</dbReference>
<dbReference type="Proteomes" id="UP000636709">
    <property type="component" value="Unassembled WGS sequence"/>
</dbReference>
<dbReference type="Gene3D" id="2.40.70.10">
    <property type="entry name" value="Acid Proteases"/>
    <property type="match status" value="3"/>
</dbReference>
<sequence>MVVVSPPGAIAGDGNTASKPIVTPISKDASLYTIPIKNGAPLVLDLAGPLVWSKCSPPPCKTSACAVTVETTLSANATDGKTPLYPVSFPANVACAPDTMLASLPSRAAGVAGLSRTRQCRCPPRSRPGSRCPSNSRSASPAMARPARPSSAAARSSSWLLRLSSSPRVSVPVPIPAGAFDLDARRGTGGVMLSTVTPYTTLRSDIYRALRDAFDAATSGIPRAAPVAPFTMCYEASAFGSTRLGPGVASIDLMLDGGRVWQLPGAKSLVEVNEQTLCFAVPRDGVGNGWLAGGHRWGLPDGGPPAAVRSGEGDVWDQWIASRIAHELWQLQLHHGKLVDESACAET</sequence>
<dbReference type="OrthoDB" id="1258937at2759"/>
<name>A0A835BNJ7_9POAL</name>
<dbReference type="Pfam" id="PF14541">
    <property type="entry name" value="TAXi_C"/>
    <property type="match status" value="1"/>
</dbReference>
<keyword evidence="4" id="KW-1185">Reference proteome</keyword>
<dbReference type="PANTHER" id="PTHR47965">
    <property type="entry name" value="ASPARTYL PROTEASE-RELATED"/>
    <property type="match status" value="1"/>
</dbReference>
<gene>
    <name evidence="3" type="ORF">HU200_032044</name>
</gene>
<evidence type="ECO:0000259" key="2">
    <source>
        <dbReference type="Pfam" id="PF14541"/>
    </source>
</evidence>
<protein>
    <recommendedName>
        <fullName evidence="2">Xylanase inhibitor C-terminal domain-containing protein</fullName>
    </recommendedName>
</protein>
<evidence type="ECO:0000256" key="1">
    <source>
        <dbReference type="SAM" id="MobiDB-lite"/>
    </source>
</evidence>
<dbReference type="AlphaFoldDB" id="A0A835BNJ7"/>
<comment type="caution">
    <text evidence="3">The sequence shown here is derived from an EMBL/GenBank/DDBJ whole genome shotgun (WGS) entry which is preliminary data.</text>
</comment>
<evidence type="ECO:0000313" key="4">
    <source>
        <dbReference type="Proteomes" id="UP000636709"/>
    </source>
</evidence>
<dbReference type="SUPFAM" id="SSF50630">
    <property type="entry name" value="Acid proteases"/>
    <property type="match status" value="1"/>
</dbReference>
<dbReference type="InterPro" id="IPR032799">
    <property type="entry name" value="TAXi_C"/>
</dbReference>